<keyword evidence="5 7" id="KW-1133">Transmembrane helix</keyword>
<evidence type="ECO:0000256" key="7">
    <source>
        <dbReference type="RuleBase" id="RU363032"/>
    </source>
</evidence>
<sequence>MTDTSLNASGAAVGRSGRVALWLRRLPRTVAPVVTVVAALIALWYVACIPMNAQESLLAAERAGAEVTPATAAERRGVGGVSLAIANPAAALSGALGQERPRLPAPHQIVAELWQTTAGHLDGCGLAEEERDRLVIPLPFLPGDPVSGEARAISTPIDEDCADIFTSRRSLVFHAGLTLAPTLLGFAIGSALGILLAVGIVHSRVMDLSVMPWAIASQTIPILAIAPMIIVVFNSVGIQGLLPKSIISAYLSFFPVTVGMVKGLRAPSPADLDLMRTWNASGLRTLISLRLPTSLPYLFASLKVAIAAALVGAIIGELPTGAVRGLGARLLAGSYYGQTIQIWSALFGAAIVAALLVATLSMIERATLKQMGLQR</sequence>
<evidence type="ECO:0000313" key="9">
    <source>
        <dbReference type="EMBL" id="KIT16945.1"/>
    </source>
</evidence>
<evidence type="ECO:0000256" key="6">
    <source>
        <dbReference type="ARBA" id="ARBA00023136"/>
    </source>
</evidence>
<feature type="transmembrane region" description="Helical" evidence="7">
    <location>
        <begin position="220"/>
        <end position="242"/>
    </location>
</feature>
<dbReference type="STRING" id="935700.jaqu_14440"/>
<feature type="transmembrane region" description="Helical" evidence="7">
    <location>
        <begin position="340"/>
        <end position="363"/>
    </location>
</feature>
<dbReference type="PROSITE" id="PS50928">
    <property type="entry name" value="ABC_TM1"/>
    <property type="match status" value="1"/>
</dbReference>
<keyword evidence="4 7" id="KW-0812">Transmembrane</keyword>
<dbReference type="RefSeq" id="WP_169746089.1">
    <property type="nucleotide sequence ID" value="NZ_FZPF01000006.1"/>
</dbReference>
<proteinExistence type="inferred from homology"/>
<dbReference type="GO" id="GO:0005886">
    <property type="term" value="C:plasma membrane"/>
    <property type="evidence" value="ECO:0007669"/>
    <property type="project" value="UniProtKB-SubCell"/>
</dbReference>
<feature type="transmembrane region" description="Helical" evidence="7">
    <location>
        <begin position="177"/>
        <end position="200"/>
    </location>
</feature>
<evidence type="ECO:0000313" key="10">
    <source>
        <dbReference type="Proteomes" id="UP000032232"/>
    </source>
</evidence>
<evidence type="ECO:0000256" key="4">
    <source>
        <dbReference type="ARBA" id="ARBA00022692"/>
    </source>
</evidence>
<dbReference type="SUPFAM" id="SSF161098">
    <property type="entry name" value="MetI-like"/>
    <property type="match status" value="1"/>
</dbReference>
<protein>
    <submittedName>
        <fullName evidence="9">SsuC_1 protein</fullName>
    </submittedName>
</protein>
<dbReference type="Proteomes" id="UP000032232">
    <property type="component" value="Unassembled WGS sequence"/>
</dbReference>
<evidence type="ECO:0000256" key="3">
    <source>
        <dbReference type="ARBA" id="ARBA00022475"/>
    </source>
</evidence>
<name>A0A0D1EML6_9RHOB</name>
<dbReference type="AlphaFoldDB" id="A0A0D1EML6"/>
<dbReference type="GO" id="GO:0055085">
    <property type="term" value="P:transmembrane transport"/>
    <property type="evidence" value="ECO:0007669"/>
    <property type="project" value="InterPro"/>
</dbReference>
<dbReference type="Gene3D" id="1.10.3720.10">
    <property type="entry name" value="MetI-like"/>
    <property type="match status" value="1"/>
</dbReference>
<evidence type="ECO:0000256" key="1">
    <source>
        <dbReference type="ARBA" id="ARBA00004651"/>
    </source>
</evidence>
<gene>
    <name evidence="9" type="primary">ssuC_1</name>
    <name evidence="9" type="ORF">jaqu_14440</name>
</gene>
<feature type="transmembrane region" description="Helical" evidence="7">
    <location>
        <begin position="294"/>
        <end position="315"/>
    </location>
</feature>
<dbReference type="PANTHER" id="PTHR30151">
    <property type="entry name" value="ALKANE SULFONATE ABC TRANSPORTER-RELATED, MEMBRANE SUBUNIT"/>
    <property type="match status" value="1"/>
</dbReference>
<keyword evidence="3" id="KW-1003">Cell membrane</keyword>
<evidence type="ECO:0000256" key="2">
    <source>
        <dbReference type="ARBA" id="ARBA00022448"/>
    </source>
</evidence>
<dbReference type="InterPro" id="IPR000515">
    <property type="entry name" value="MetI-like"/>
</dbReference>
<feature type="domain" description="ABC transmembrane type-1" evidence="8">
    <location>
        <begin position="171"/>
        <end position="364"/>
    </location>
</feature>
<keyword evidence="2 7" id="KW-0813">Transport</keyword>
<accession>A0A0D1EML6</accession>
<reference evidence="9 10" key="1">
    <citation type="submission" date="2015-02" db="EMBL/GenBank/DDBJ databases">
        <title>Genome Sequence of Jannaschia aquimarina DSM28248, a member of the Roseobacter clade.</title>
        <authorList>
            <person name="Voget S."/>
            <person name="Daniel R."/>
        </authorList>
    </citation>
    <scope>NUCLEOTIDE SEQUENCE [LARGE SCALE GENOMIC DNA]</scope>
    <source>
        <strain evidence="9 10">GSW-M26</strain>
    </source>
</reference>
<comment type="caution">
    <text evidence="9">The sequence shown here is derived from an EMBL/GenBank/DDBJ whole genome shotgun (WGS) entry which is preliminary data.</text>
</comment>
<dbReference type="PATRIC" id="fig|935700.4.peg.1495"/>
<evidence type="ECO:0000256" key="5">
    <source>
        <dbReference type="ARBA" id="ARBA00022989"/>
    </source>
</evidence>
<comment type="similarity">
    <text evidence="7">Belongs to the binding-protein-dependent transport system permease family.</text>
</comment>
<dbReference type="PANTHER" id="PTHR30151:SF20">
    <property type="entry name" value="ABC TRANSPORTER PERMEASE PROTEIN HI_0355-RELATED"/>
    <property type="match status" value="1"/>
</dbReference>
<keyword evidence="6 7" id="KW-0472">Membrane</keyword>
<dbReference type="InterPro" id="IPR035906">
    <property type="entry name" value="MetI-like_sf"/>
</dbReference>
<comment type="subcellular location">
    <subcellularLocation>
        <location evidence="1 7">Cell membrane</location>
        <topology evidence="1 7">Multi-pass membrane protein</topology>
    </subcellularLocation>
</comment>
<feature type="transmembrane region" description="Helical" evidence="7">
    <location>
        <begin position="29"/>
        <end position="47"/>
    </location>
</feature>
<dbReference type="EMBL" id="JYFE01000025">
    <property type="protein sequence ID" value="KIT16945.1"/>
    <property type="molecule type" value="Genomic_DNA"/>
</dbReference>
<organism evidence="9 10">
    <name type="scientific">Jannaschia aquimarina</name>
    <dbReference type="NCBI Taxonomy" id="935700"/>
    <lineage>
        <taxon>Bacteria</taxon>
        <taxon>Pseudomonadati</taxon>
        <taxon>Pseudomonadota</taxon>
        <taxon>Alphaproteobacteria</taxon>
        <taxon>Rhodobacterales</taxon>
        <taxon>Roseobacteraceae</taxon>
        <taxon>Jannaschia</taxon>
    </lineage>
</organism>
<dbReference type="Pfam" id="PF00528">
    <property type="entry name" value="BPD_transp_1"/>
    <property type="match status" value="1"/>
</dbReference>
<keyword evidence="10" id="KW-1185">Reference proteome</keyword>
<evidence type="ECO:0000259" key="8">
    <source>
        <dbReference type="PROSITE" id="PS50928"/>
    </source>
</evidence>